<reference evidence="2 3" key="1">
    <citation type="submission" date="2020-08" db="EMBL/GenBank/DDBJ databases">
        <title>Genomic Encyclopedia of Type Strains, Phase IV (KMG-IV): sequencing the most valuable type-strain genomes for metagenomic binning, comparative biology and taxonomic classification.</title>
        <authorList>
            <person name="Goeker M."/>
        </authorList>
    </citation>
    <scope>NUCLEOTIDE SEQUENCE [LARGE SCALE GENOMIC DNA]</scope>
    <source>
        <strain evidence="2 3">DSM 27163</strain>
    </source>
</reference>
<name>A0A7W9ERZ3_9SPHN</name>
<dbReference type="Proteomes" id="UP000537161">
    <property type="component" value="Unassembled WGS sequence"/>
</dbReference>
<keyword evidence="3" id="KW-1185">Reference proteome</keyword>
<evidence type="ECO:0000256" key="1">
    <source>
        <dbReference type="SAM" id="MobiDB-lite"/>
    </source>
</evidence>
<gene>
    <name evidence="2" type="ORF">FHR21_001748</name>
</gene>
<accession>A0A7W9ERZ3</accession>
<dbReference type="AlphaFoldDB" id="A0A7W9ERZ3"/>
<organism evidence="2 3">
    <name type="scientific">Sphingopyxis panaciterrulae</name>
    <dbReference type="NCBI Taxonomy" id="462372"/>
    <lineage>
        <taxon>Bacteria</taxon>
        <taxon>Pseudomonadati</taxon>
        <taxon>Pseudomonadota</taxon>
        <taxon>Alphaproteobacteria</taxon>
        <taxon>Sphingomonadales</taxon>
        <taxon>Sphingomonadaceae</taxon>
        <taxon>Sphingopyxis</taxon>
    </lineage>
</organism>
<feature type="region of interest" description="Disordered" evidence="1">
    <location>
        <begin position="1"/>
        <end position="57"/>
    </location>
</feature>
<sequence>MPKPDVSPSLANSLHHHSPGLGSSQVDTAIGSGGELHQNVPGQADHGDGTAHLTDHFGHRCRRTQALLDTANVAPDEASFRSRLS</sequence>
<feature type="compositionally biased region" description="Basic and acidic residues" evidence="1">
    <location>
        <begin position="45"/>
        <end position="57"/>
    </location>
</feature>
<comment type="caution">
    <text evidence="2">The sequence shown here is derived from an EMBL/GenBank/DDBJ whole genome shotgun (WGS) entry which is preliminary data.</text>
</comment>
<protein>
    <submittedName>
        <fullName evidence="2">Uncharacterized protein</fullName>
    </submittedName>
</protein>
<evidence type="ECO:0000313" key="2">
    <source>
        <dbReference type="EMBL" id="MBB5706396.1"/>
    </source>
</evidence>
<evidence type="ECO:0000313" key="3">
    <source>
        <dbReference type="Proteomes" id="UP000537161"/>
    </source>
</evidence>
<dbReference type="EMBL" id="JACIJH010000004">
    <property type="protein sequence ID" value="MBB5706396.1"/>
    <property type="molecule type" value="Genomic_DNA"/>
</dbReference>
<proteinExistence type="predicted"/>